<evidence type="ECO:0000313" key="1">
    <source>
        <dbReference type="EMBL" id="KER30019.1"/>
    </source>
</evidence>
<reference evidence="1 2" key="1">
    <citation type="submission" date="2013-11" db="EMBL/GenBank/DDBJ databases">
        <title>Opisthorchis viverrini - life in the bile duct.</title>
        <authorList>
            <person name="Young N.D."/>
            <person name="Nagarajan N."/>
            <person name="Lin S.J."/>
            <person name="Korhonen P.K."/>
            <person name="Jex A.R."/>
            <person name="Hall R.S."/>
            <person name="Safavi-Hemami H."/>
            <person name="Kaewkong W."/>
            <person name="Bertrand D."/>
            <person name="Gao S."/>
            <person name="Seet Q."/>
            <person name="Wongkham S."/>
            <person name="Teh B.T."/>
            <person name="Wongkham C."/>
            <person name="Intapan P.M."/>
            <person name="Maleewong W."/>
            <person name="Yang X."/>
            <person name="Hu M."/>
            <person name="Wang Z."/>
            <person name="Hofmann A."/>
            <person name="Sternberg P.W."/>
            <person name="Tan P."/>
            <person name="Wang J."/>
            <person name="Gasser R.B."/>
        </authorList>
    </citation>
    <scope>NUCLEOTIDE SEQUENCE [LARGE SCALE GENOMIC DNA]</scope>
</reference>
<accession>A0A075AHK0</accession>
<organism evidence="1 2">
    <name type="scientific">Opisthorchis viverrini</name>
    <name type="common">Southeast Asian liver fluke</name>
    <dbReference type="NCBI Taxonomy" id="6198"/>
    <lineage>
        <taxon>Eukaryota</taxon>
        <taxon>Metazoa</taxon>
        <taxon>Spiralia</taxon>
        <taxon>Lophotrochozoa</taxon>
        <taxon>Platyhelminthes</taxon>
        <taxon>Trematoda</taxon>
        <taxon>Digenea</taxon>
        <taxon>Opisthorchiida</taxon>
        <taxon>Opisthorchiata</taxon>
        <taxon>Opisthorchiidae</taxon>
        <taxon>Opisthorchis</taxon>
    </lineage>
</organism>
<dbReference type="KEGG" id="ovi:T265_03498"/>
<protein>
    <submittedName>
        <fullName evidence="1">Uncharacterized protein</fullName>
    </submittedName>
</protein>
<name>A0A075AHK0_OPIVI</name>
<keyword evidence="2" id="KW-1185">Reference proteome</keyword>
<gene>
    <name evidence="1" type="ORF">T265_03498</name>
</gene>
<dbReference type="GeneID" id="20317685"/>
<dbReference type="RefSeq" id="XP_009166262.1">
    <property type="nucleotide sequence ID" value="XM_009167998.1"/>
</dbReference>
<proteinExistence type="predicted"/>
<dbReference type="CTD" id="20317685"/>
<dbReference type="EMBL" id="KL596668">
    <property type="protein sequence ID" value="KER30019.1"/>
    <property type="molecule type" value="Genomic_DNA"/>
</dbReference>
<dbReference type="AlphaFoldDB" id="A0A075AHK0"/>
<evidence type="ECO:0000313" key="2">
    <source>
        <dbReference type="Proteomes" id="UP000054324"/>
    </source>
</evidence>
<sequence>MSMMFDSQSDVYCTVWNHGLFECLRNILRTPVSSMSAATFYPCSPSFKFNRATGELYTLLPVPND</sequence>
<dbReference type="Proteomes" id="UP000054324">
    <property type="component" value="Unassembled WGS sequence"/>
</dbReference>